<organism evidence="4 5">
    <name type="scientific">Fusibacter paucivorans</name>
    <dbReference type="NCBI Taxonomy" id="76009"/>
    <lineage>
        <taxon>Bacteria</taxon>
        <taxon>Bacillati</taxon>
        <taxon>Bacillota</taxon>
        <taxon>Clostridia</taxon>
        <taxon>Eubacteriales</taxon>
        <taxon>Eubacteriales Family XII. Incertae Sedis</taxon>
        <taxon>Fusibacter</taxon>
    </lineage>
</organism>
<evidence type="ECO:0000256" key="1">
    <source>
        <dbReference type="ARBA" id="ARBA00008954"/>
    </source>
</evidence>
<dbReference type="InterPro" id="IPR015424">
    <property type="entry name" value="PyrdxlP-dep_Trfase"/>
</dbReference>
<keyword evidence="5" id="KW-1185">Reference proteome</keyword>
<dbReference type="Pfam" id="PF00202">
    <property type="entry name" value="Aminotran_3"/>
    <property type="match status" value="1"/>
</dbReference>
<dbReference type="CDD" id="cd00610">
    <property type="entry name" value="OAT_like"/>
    <property type="match status" value="1"/>
</dbReference>
<evidence type="ECO:0000256" key="2">
    <source>
        <dbReference type="ARBA" id="ARBA00022898"/>
    </source>
</evidence>
<gene>
    <name evidence="4" type="ORF">KHM83_13200</name>
</gene>
<dbReference type="PANTHER" id="PTHR45688">
    <property type="match status" value="1"/>
</dbReference>
<reference evidence="4 5" key="1">
    <citation type="submission" date="2021-05" db="EMBL/GenBank/DDBJ databases">
        <title>Fusibacter ferrireducens sp. nov., an anaerobic, sulfur- and Fe-reducing bacterium isolated from the mangrove sediment.</title>
        <authorList>
            <person name="Qiu D."/>
        </authorList>
    </citation>
    <scope>NUCLEOTIDE SEQUENCE [LARGE SCALE GENOMIC DNA]</scope>
    <source>
        <strain evidence="4 5">DSM 12116</strain>
    </source>
</reference>
<dbReference type="SUPFAM" id="SSF53383">
    <property type="entry name" value="PLP-dependent transferases"/>
    <property type="match status" value="1"/>
</dbReference>
<dbReference type="InterPro" id="IPR005814">
    <property type="entry name" value="Aminotrans_3"/>
</dbReference>
<keyword evidence="2 3" id="KW-0663">Pyridoxal phosphate</keyword>
<dbReference type="InterPro" id="IPR015421">
    <property type="entry name" value="PyrdxlP-dep_Trfase_major"/>
</dbReference>
<accession>A0ABS5PRD7</accession>
<evidence type="ECO:0000313" key="5">
    <source>
        <dbReference type="Proteomes" id="UP000746471"/>
    </source>
</evidence>
<dbReference type="Gene3D" id="3.90.1150.10">
    <property type="entry name" value="Aspartate Aminotransferase, domain 1"/>
    <property type="match status" value="1"/>
</dbReference>
<dbReference type="PANTHER" id="PTHR45688:SF13">
    <property type="entry name" value="ALANINE--GLYOXYLATE AMINOTRANSFERASE 2-LIKE"/>
    <property type="match status" value="1"/>
</dbReference>
<dbReference type="Gene3D" id="3.40.640.10">
    <property type="entry name" value="Type I PLP-dependent aspartate aminotransferase-like (Major domain)"/>
    <property type="match status" value="1"/>
</dbReference>
<keyword evidence="4" id="KW-0808">Transferase</keyword>
<dbReference type="RefSeq" id="WP_213237498.1">
    <property type="nucleotide sequence ID" value="NZ_JAHBCL010000023.1"/>
</dbReference>
<dbReference type="InterPro" id="IPR015422">
    <property type="entry name" value="PyrdxlP-dep_Trfase_small"/>
</dbReference>
<sequence length="418" mass="46427">MMGTDFLREHDIAFTGSFEEEVVSAEGIRLMTCDKRIYANYNEITSMLGQNHKVFVERMVEAMQCGIYTPVKGYESDKVALFQKLLRLTNNDFPKIFLSTSGSEAIEWAVRIARHYTGRNEVIAYSGSLHGRTYMAACLSGIDRRKKGLGVQAPGIIHIPYPTCQRCYLNLDSATCGSACANDIDRQLDYQASELPAAILIEPFTGSTGMVTPPKGYLKKLRTWADRHDVLLIFDEIQTAFGKTGDMFMYQREGVTPDMLVLGKGLGNGFHIAALMTKTHIMDQFNGTVLAGGTGSNPITIAAANAVIDILESEQWLEHVKKIEAYLVPEFERWCHMYDVVDNFRGMGAVYGIEFVTSDGSRKPNAALTDIIVKGAKEKGLLLGRSGNILFFRPPICVTEGEARHFIEVVEGIFASWQ</sequence>
<comment type="caution">
    <text evidence="4">The sequence shown here is derived from an EMBL/GenBank/DDBJ whole genome shotgun (WGS) entry which is preliminary data.</text>
</comment>
<evidence type="ECO:0000313" key="4">
    <source>
        <dbReference type="EMBL" id="MBS7527636.1"/>
    </source>
</evidence>
<comment type="similarity">
    <text evidence="1 3">Belongs to the class-III pyridoxal-phosphate-dependent aminotransferase family.</text>
</comment>
<protein>
    <submittedName>
        <fullName evidence="4">Aminotransferase class III-fold pyridoxal phosphate-dependent enzyme</fullName>
    </submittedName>
</protein>
<name>A0ABS5PRD7_9FIRM</name>
<proteinExistence type="inferred from homology"/>
<dbReference type="EMBL" id="JAHBCL010000023">
    <property type="protein sequence ID" value="MBS7527636.1"/>
    <property type="molecule type" value="Genomic_DNA"/>
</dbReference>
<keyword evidence="4" id="KW-0032">Aminotransferase</keyword>
<dbReference type="GO" id="GO:0008483">
    <property type="term" value="F:transaminase activity"/>
    <property type="evidence" value="ECO:0007669"/>
    <property type="project" value="UniProtKB-KW"/>
</dbReference>
<evidence type="ECO:0000256" key="3">
    <source>
        <dbReference type="RuleBase" id="RU003560"/>
    </source>
</evidence>
<dbReference type="Proteomes" id="UP000746471">
    <property type="component" value="Unassembled WGS sequence"/>
</dbReference>
<dbReference type="PIRSF" id="PIRSF000521">
    <property type="entry name" value="Transaminase_4ab_Lys_Orn"/>
    <property type="match status" value="1"/>
</dbReference>